<dbReference type="EMBL" id="JBIRPU010000025">
    <property type="protein sequence ID" value="MFI0796215.1"/>
    <property type="molecule type" value="Genomic_DNA"/>
</dbReference>
<dbReference type="PANTHER" id="PTHR43818:SF11">
    <property type="entry name" value="BCDNA.GH03377"/>
    <property type="match status" value="1"/>
</dbReference>
<feature type="domain" description="Gfo/Idh/MocA-like oxidoreductase N-terminal" evidence="2">
    <location>
        <begin position="1"/>
        <end position="115"/>
    </location>
</feature>
<name>A0ABW7SR81_9ACTN</name>
<comment type="caution">
    <text evidence="4">The sequence shown here is derived from an EMBL/GenBank/DDBJ whole genome shotgun (WGS) entry which is preliminary data.</text>
</comment>
<dbReference type="Pfam" id="PF01408">
    <property type="entry name" value="GFO_IDH_MocA"/>
    <property type="match status" value="1"/>
</dbReference>
<reference evidence="4 5" key="1">
    <citation type="submission" date="2024-10" db="EMBL/GenBank/DDBJ databases">
        <title>The Natural Products Discovery Center: Release of the First 8490 Sequenced Strains for Exploring Actinobacteria Biosynthetic Diversity.</title>
        <authorList>
            <person name="Kalkreuter E."/>
            <person name="Kautsar S.A."/>
            <person name="Yang D."/>
            <person name="Bader C.D."/>
            <person name="Teijaro C.N."/>
            <person name="Fluegel L."/>
            <person name="Davis C.M."/>
            <person name="Simpson J.R."/>
            <person name="Lauterbach L."/>
            <person name="Steele A.D."/>
            <person name="Gui C."/>
            <person name="Meng S."/>
            <person name="Li G."/>
            <person name="Viehrig K."/>
            <person name="Ye F."/>
            <person name="Su P."/>
            <person name="Kiefer A.F."/>
            <person name="Nichols A."/>
            <person name="Cepeda A.J."/>
            <person name="Yan W."/>
            <person name="Fan B."/>
            <person name="Jiang Y."/>
            <person name="Adhikari A."/>
            <person name="Zheng C.-J."/>
            <person name="Schuster L."/>
            <person name="Cowan T.M."/>
            <person name="Smanski M.J."/>
            <person name="Chevrette M.G."/>
            <person name="De Carvalho L.P.S."/>
            <person name="Shen B."/>
        </authorList>
    </citation>
    <scope>NUCLEOTIDE SEQUENCE [LARGE SCALE GENOMIC DNA]</scope>
    <source>
        <strain evidence="4 5">NPDC021253</strain>
    </source>
</reference>
<dbReference type="Gene3D" id="3.30.360.10">
    <property type="entry name" value="Dihydrodipicolinate Reductase, domain 2"/>
    <property type="match status" value="1"/>
</dbReference>
<keyword evidence="5" id="KW-1185">Reference proteome</keyword>
<sequence>MRFGLFGTGHWAAETHAAAIGAHPGAELAGVWGRNPDKAAELARRHGVPVFTEIDALIDACDAVAVALPPDVQADIAVRAATAGRHLLLDKPLALTLADADRVVAAAAQSGVASVVFFTQRFHPNVTGFLASTAAAGGWQHARATMFTSIFQPGNPYGASQWRRDRGALWDIGPHALSIILPVLGRVTRVAATDGPSGLVHLLLTHDGGATSAVSLTLDAPPEATTRDFVFFGENGVVEVPPGDGNALTAFSAAIDQLAEEIDSGTRDHRCDVRFGREVVAVLVAAETARVEGRTVDLPG</sequence>
<feature type="domain" description="GFO/IDH/MocA-like oxidoreductase" evidence="3">
    <location>
        <begin position="146"/>
        <end position="238"/>
    </location>
</feature>
<evidence type="ECO:0000259" key="3">
    <source>
        <dbReference type="Pfam" id="PF22725"/>
    </source>
</evidence>
<evidence type="ECO:0000313" key="4">
    <source>
        <dbReference type="EMBL" id="MFI0796215.1"/>
    </source>
</evidence>
<evidence type="ECO:0000259" key="2">
    <source>
        <dbReference type="Pfam" id="PF01408"/>
    </source>
</evidence>
<proteinExistence type="predicted"/>
<dbReference type="PANTHER" id="PTHR43818">
    <property type="entry name" value="BCDNA.GH03377"/>
    <property type="match status" value="1"/>
</dbReference>
<dbReference type="Pfam" id="PF22725">
    <property type="entry name" value="GFO_IDH_MocA_C3"/>
    <property type="match status" value="1"/>
</dbReference>
<dbReference type="RefSeq" id="WP_396684236.1">
    <property type="nucleotide sequence ID" value="NZ_JBIRPU010000025.1"/>
</dbReference>
<dbReference type="InterPro" id="IPR036291">
    <property type="entry name" value="NAD(P)-bd_dom_sf"/>
</dbReference>
<evidence type="ECO:0000313" key="5">
    <source>
        <dbReference type="Proteomes" id="UP001611075"/>
    </source>
</evidence>
<organism evidence="4 5">
    <name type="scientific">Micromonospora rubida</name>
    <dbReference type="NCBI Taxonomy" id="2697657"/>
    <lineage>
        <taxon>Bacteria</taxon>
        <taxon>Bacillati</taxon>
        <taxon>Actinomycetota</taxon>
        <taxon>Actinomycetes</taxon>
        <taxon>Micromonosporales</taxon>
        <taxon>Micromonosporaceae</taxon>
        <taxon>Micromonospora</taxon>
    </lineage>
</organism>
<dbReference type="InterPro" id="IPR055170">
    <property type="entry name" value="GFO_IDH_MocA-like_dom"/>
</dbReference>
<evidence type="ECO:0000256" key="1">
    <source>
        <dbReference type="ARBA" id="ARBA00023002"/>
    </source>
</evidence>
<dbReference type="Proteomes" id="UP001611075">
    <property type="component" value="Unassembled WGS sequence"/>
</dbReference>
<accession>A0ABW7SR81</accession>
<gene>
    <name evidence="4" type="ORF">ACH4OY_26550</name>
</gene>
<protein>
    <submittedName>
        <fullName evidence="4">Gfo/Idh/MocA family protein</fullName>
    </submittedName>
</protein>
<dbReference type="InterPro" id="IPR050463">
    <property type="entry name" value="Gfo/Idh/MocA_oxidrdct_glycsds"/>
</dbReference>
<keyword evidence="1" id="KW-0560">Oxidoreductase</keyword>
<dbReference type="SUPFAM" id="SSF55347">
    <property type="entry name" value="Glyceraldehyde-3-phosphate dehydrogenase-like, C-terminal domain"/>
    <property type="match status" value="1"/>
</dbReference>
<dbReference type="InterPro" id="IPR000683">
    <property type="entry name" value="Gfo/Idh/MocA-like_OxRdtase_N"/>
</dbReference>
<dbReference type="Gene3D" id="3.40.50.720">
    <property type="entry name" value="NAD(P)-binding Rossmann-like Domain"/>
    <property type="match status" value="1"/>
</dbReference>
<dbReference type="SUPFAM" id="SSF51735">
    <property type="entry name" value="NAD(P)-binding Rossmann-fold domains"/>
    <property type="match status" value="1"/>
</dbReference>